<feature type="transmembrane region" description="Helical" evidence="1">
    <location>
        <begin position="116"/>
        <end position="137"/>
    </location>
</feature>
<sequence length="338" mass="38937">MRNRLLLFTLCFIVYYLLLHIAFGFPVLVRDGLTLRVFKNITFPDLCFSFLTAAVPYMVLLRFYPAKKWLACITGILAGVSLVFMMRYGIAGIMAAQAEEGVVRNTVRLRTFFNQYVLYMIVYTVYGIGFYFIRYAYFQELQQKELELQSRQSELSFLRSQINPHFLFNTLNNIYSLVYLQSPKALETITGFSDIMRYMLYDSTKDVALAMEVTYIEKYISLQQLKNAEPPTVTFTKKGDMEDTYLPPLLLIPFVENAFKHGELSGPGDKLELAITNGDKQTVFYCHNKIANNKKDTTGGIGLKNVQRRLELLFPGKHVLEIINGPIYFTVKLKLVHD</sequence>
<evidence type="ECO:0000313" key="4">
    <source>
        <dbReference type="Proteomes" id="UP001597511"/>
    </source>
</evidence>
<reference evidence="4" key="1">
    <citation type="journal article" date="2019" name="Int. J. Syst. Evol. Microbiol.">
        <title>The Global Catalogue of Microorganisms (GCM) 10K type strain sequencing project: providing services to taxonomists for standard genome sequencing and annotation.</title>
        <authorList>
            <consortium name="The Broad Institute Genomics Platform"/>
            <consortium name="The Broad Institute Genome Sequencing Center for Infectious Disease"/>
            <person name="Wu L."/>
            <person name="Ma J."/>
        </authorList>
    </citation>
    <scope>NUCLEOTIDE SEQUENCE [LARGE SCALE GENOMIC DNA]</scope>
    <source>
        <strain evidence="4">KCTC 23299</strain>
    </source>
</reference>
<dbReference type="InterPro" id="IPR050640">
    <property type="entry name" value="Bact_2-comp_sensor_kinase"/>
</dbReference>
<feature type="domain" description="Signal transduction histidine kinase internal region" evidence="2">
    <location>
        <begin position="154"/>
        <end position="226"/>
    </location>
</feature>
<keyword evidence="1" id="KW-0812">Transmembrane</keyword>
<dbReference type="GO" id="GO:0004673">
    <property type="term" value="F:protein histidine kinase activity"/>
    <property type="evidence" value="ECO:0007669"/>
    <property type="project" value="UniProtKB-EC"/>
</dbReference>
<protein>
    <submittedName>
        <fullName evidence="3">Sensor histidine kinase</fullName>
        <ecNumber evidence="3">2.7.13.3</ecNumber>
    </submittedName>
</protein>
<dbReference type="EMBL" id="JBHUOZ010000003">
    <property type="protein sequence ID" value="MFD2920309.1"/>
    <property type="molecule type" value="Genomic_DNA"/>
</dbReference>
<proteinExistence type="predicted"/>
<keyword evidence="3" id="KW-0808">Transferase</keyword>
<dbReference type="Proteomes" id="UP001597511">
    <property type="component" value="Unassembled WGS sequence"/>
</dbReference>
<feature type="transmembrane region" description="Helical" evidence="1">
    <location>
        <begin position="69"/>
        <end position="96"/>
    </location>
</feature>
<name>A0ABW6A4Q1_9BACT</name>
<keyword evidence="4" id="KW-1185">Reference proteome</keyword>
<accession>A0ABW6A4Q1</accession>
<keyword evidence="3" id="KW-0418">Kinase</keyword>
<evidence type="ECO:0000259" key="2">
    <source>
        <dbReference type="Pfam" id="PF06580"/>
    </source>
</evidence>
<dbReference type="PANTHER" id="PTHR34220">
    <property type="entry name" value="SENSOR HISTIDINE KINASE YPDA"/>
    <property type="match status" value="1"/>
</dbReference>
<gene>
    <name evidence="3" type="ORF">ACFS6H_11345</name>
</gene>
<evidence type="ECO:0000313" key="3">
    <source>
        <dbReference type="EMBL" id="MFD2920309.1"/>
    </source>
</evidence>
<organism evidence="3 4">
    <name type="scientific">Terrimonas rubra</name>
    <dbReference type="NCBI Taxonomy" id="1035890"/>
    <lineage>
        <taxon>Bacteria</taxon>
        <taxon>Pseudomonadati</taxon>
        <taxon>Bacteroidota</taxon>
        <taxon>Chitinophagia</taxon>
        <taxon>Chitinophagales</taxon>
        <taxon>Chitinophagaceae</taxon>
        <taxon>Terrimonas</taxon>
    </lineage>
</organism>
<dbReference type="RefSeq" id="WP_386098411.1">
    <property type="nucleotide sequence ID" value="NZ_JBHUOZ010000003.1"/>
</dbReference>
<dbReference type="EC" id="2.7.13.3" evidence="3"/>
<comment type="caution">
    <text evidence="3">The sequence shown here is derived from an EMBL/GenBank/DDBJ whole genome shotgun (WGS) entry which is preliminary data.</text>
</comment>
<keyword evidence="1" id="KW-1133">Transmembrane helix</keyword>
<dbReference type="PANTHER" id="PTHR34220:SF7">
    <property type="entry name" value="SENSOR HISTIDINE KINASE YPDA"/>
    <property type="match status" value="1"/>
</dbReference>
<keyword evidence="1" id="KW-0472">Membrane</keyword>
<evidence type="ECO:0000256" key="1">
    <source>
        <dbReference type="SAM" id="Phobius"/>
    </source>
</evidence>
<feature type="transmembrane region" description="Helical" evidence="1">
    <location>
        <begin position="7"/>
        <end position="29"/>
    </location>
</feature>
<dbReference type="Pfam" id="PF06580">
    <property type="entry name" value="His_kinase"/>
    <property type="match status" value="1"/>
</dbReference>
<feature type="transmembrane region" description="Helical" evidence="1">
    <location>
        <begin position="41"/>
        <end position="60"/>
    </location>
</feature>
<dbReference type="InterPro" id="IPR010559">
    <property type="entry name" value="Sig_transdc_His_kin_internal"/>
</dbReference>